<dbReference type="InterPro" id="IPR036736">
    <property type="entry name" value="ACP-like_sf"/>
</dbReference>
<dbReference type="InterPro" id="IPR001242">
    <property type="entry name" value="Condensation_dom"/>
</dbReference>
<dbReference type="RefSeq" id="WP_207295568.1">
    <property type="nucleotide sequence ID" value="NZ_CP071448.1"/>
</dbReference>
<evidence type="ECO:0000259" key="1">
    <source>
        <dbReference type="PROSITE" id="PS50075"/>
    </source>
</evidence>
<dbReference type="Pfam" id="PF18563">
    <property type="entry name" value="TubC_N"/>
    <property type="match status" value="1"/>
</dbReference>
<dbReference type="PROSITE" id="PS50075">
    <property type="entry name" value="CARRIER"/>
    <property type="match status" value="1"/>
</dbReference>
<dbReference type="InterPro" id="IPR009081">
    <property type="entry name" value="PP-bd_ACP"/>
</dbReference>
<dbReference type="InterPro" id="IPR020845">
    <property type="entry name" value="AMP-binding_CS"/>
</dbReference>
<dbReference type="Pfam" id="PF00550">
    <property type="entry name" value="PP-binding"/>
    <property type="match status" value="1"/>
</dbReference>
<dbReference type="PANTHER" id="PTHR45527">
    <property type="entry name" value="NONRIBOSOMAL PEPTIDE SYNTHETASE"/>
    <property type="match status" value="1"/>
</dbReference>
<name>A0ABX7QBF0_9FLAO</name>
<evidence type="ECO:0000313" key="3">
    <source>
        <dbReference type="Proteomes" id="UP000663440"/>
    </source>
</evidence>
<organism evidence="2 3">
    <name type="scientific">Flavobacterium endoglycinae</name>
    <dbReference type="NCBI Taxonomy" id="2816357"/>
    <lineage>
        <taxon>Bacteria</taxon>
        <taxon>Pseudomonadati</taxon>
        <taxon>Bacteroidota</taxon>
        <taxon>Flavobacteriia</taxon>
        <taxon>Flavobacteriales</taxon>
        <taxon>Flavobacteriaceae</taxon>
        <taxon>Flavobacterium</taxon>
    </lineage>
</organism>
<dbReference type="Gene3D" id="3.30.559.10">
    <property type="entry name" value="Chloramphenicol acetyltransferase-like domain"/>
    <property type="match status" value="1"/>
</dbReference>
<dbReference type="InterPro" id="IPR045851">
    <property type="entry name" value="AMP-bd_C_sf"/>
</dbReference>
<dbReference type="InterPro" id="IPR010071">
    <property type="entry name" value="AA_adenyl_dom"/>
</dbReference>
<dbReference type="PROSITE" id="PS00455">
    <property type="entry name" value="AMP_BINDING"/>
    <property type="match status" value="1"/>
</dbReference>
<accession>A0ABX7QBF0</accession>
<proteinExistence type="predicted"/>
<dbReference type="Gene3D" id="2.30.38.10">
    <property type="entry name" value="Luciferase, Domain 3"/>
    <property type="match status" value="1"/>
</dbReference>
<dbReference type="PANTHER" id="PTHR45527:SF1">
    <property type="entry name" value="FATTY ACID SYNTHASE"/>
    <property type="match status" value="1"/>
</dbReference>
<feature type="domain" description="Carrier" evidence="1">
    <location>
        <begin position="1036"/>
        <end position="1111"/>
    </location>
</feature>
<dbReference type="CDD" id="cd05930">
    <property type="entry name" value="A_NRPS"/>
    <property type="match status" value="1"/>
</dbReference>
<dbReference type="InterPro" id="IPR000873">
    <property type="entry name" value="AMP-dep_synth/lig_dom"/>
</dbReference>
<dbReference type="EMBL" id="CP071448">
    <property type="protein sequence ID" value="QSW88365.1"/>
    <property type="molecule type" value="Genomic_DNA"/>
</dbReference>
<dbReference type="InterPro" id="IPR023213">
    <property type="entry name" value="CAT-like_dom_sf"/>
</dbReference>
<dbReference type="NCBIfam" id="TIGR01733">
    <property type="entry name" value="AA-adenyl-dom"/>
    <property type="match status" value="1"/>
</dbReference>
<dbReference type="SUPFAM" id="SSF56801">
    <property type="entry name" value="Acetyl-CoA synthetase-like"/>
    <property type="match status" value="1"/>
</dbReference>
<dbReference type="Pfam" id="PF00501">
    <property type="entry name" value="AMP-binding"/>
    <property type="match status" value="1"/>
</dbReference>
<dbReference type="Pfam" id="PF00668">
    <property type="entry name" value="Condensation"/>
    <property type="match status" value="1"/>
</dbReference>
<dbReference type="SUPFAM" id="SSF52777">
    <property type="entry name" value="CoA-dependent acyltransferases"/>
    <property type="match status" value="2"/>
</dbReference>
<reference evidence="2 3" key="1">
    <citation type="submission" date="2021-03" db="EMBL/GenBank/DDBJ databases">
        <title>Flavobacterium kribbensis sp. nov, an endophytic bacteria, isolated from soybean.</title>
        <authorList>
            <person name="Lee J."/>
            <person name="Seo J."/>
        </authorList>
    </citation>
    <scope>NUCLEOTIDE SEQUENCE [LARGE SCALE GENOMIC DNA]</scope>
    <source>
        <strain evidence="2 3">BB8</strain>
    </source>
</reference>
<dbReference type="Gene3D" id="1.10.1200.10">
    <property type="entry name" value="ACP-like"/>
    <property type="match status" value="1"/>
</dbReference>
<dbReference type="CDD" id="cd19531">
    <property type="entry name" value="LCL_NRPS-like"/>
    <property type="match status" value="1"/>
</dbReference>
<protein>
    <submittedName>
        <fullName evidence="2">Amino acid adenylation domain-containing protein</fullName>
    </submittedName>
</protein>
<evidence type="ECO:0000313" key="2">
    <source>
        <dbReference type="EMBL" id="QSW88365.1"/>
    </source>
</evidence>
<dbReference type="InterPro" id="IPR041464">
    <property type="entry name" value="TubC_N"/>
</dbReference>
<sequence>METIALLKELRAEGIAVKIVDDQLKVSLLKEGIANDIVEKVKNNKFQIIDYLKSIEQDKFQHIPQIHSAENYSVSNAQFRIWFESQSKSASLAYNIPFELKLKGDYDKVILENSLLSVIKRHEILRTVFKVNKDNELKQYVLSADAIKFNLEYKDFSTSDKFSEEIEQYIIALNNEVFDLENGPLIKAALLKYQSDGYYFYCNMHHIICDAWSIPILKNEIAITYNALKNNNEPLLPTLRIQYKDYASWSIENLKQAALLKQKEYWLDKFSDTIPVLDLPLKNIRPAVKTHNGSTLKTYFDNHTAELIQAYKKNSTGSLHMIIAASLHVMLSKYSGNNDTVIGSPFAARENIDLNNQIGFYTNTLAVRNNVEKQDSFTTFFKKVKKSLLEAHANQQYPFEELVKELKLKKDPSRTPLFDVMLVVLSQDNTDEEINENASDYITKGKNNTSKFDLLLSVEEIGNHLQLTIEYNTDLFEEKFIKQFIVNYKKLISLLLQNPDKKINEVNYLEGYSGIQNYDINTARYKKDTVIAFFENQVKITPDKTALRYNDVVITYRQLNNYSNQIAAHLRENHNAGPGKNIGVLLNRSHYNVIAMIGVIKSGACYVPIDNKYQDDRKNYILNDASINLILTSSDITFTASAAADLIYLDQFKYSEDIAENLPVLNTLEDASFIIYTSGSTGNPKGVIQTHKMLSNLVQWNIHNSGITTGLKHLQYTSFSFDVSLQDVWFVLSGGGMLYVTPESMKLDFTSLSDYILNNKIEVLTFPFSALSGFFDFVDQNFFDDHHLKHIISSGEQLIIGNSLEKFLIQFPDVVLHNHYGPSETHVVTSYSVSGKEENILNYMPIGKPLPNTTIHLLDENLQPVPEKVIGEIYIGGANLAKGYVNLPELTKNRFISNPFNSSQKLYKTGDLAYLDYSGNIIYLGRNDTQVKIRGYRIELEAIELTVYMFSDLLEHLVVESKPINNENVLVVYYVSKEELNKNEIMHFLKSKLPDYMIPGFFVKLEKIPLTLNGKVDRKALPDVDLNIRSSVEYVAPVTETEKQLAVIWKEILHVEKAGVTDNFFELGGHSLNIVKMIYKINEVFGIKLKIKDVFTFQNIQELAKSIDDEIIFNKGIANTITVEVSANQNTEIWEI</sequence>
<dbReference type="Gene3D" id="3.40.50.980">
    <property type="match status" value="2"/>
</dbReference>
<gene>
    <name evidence="2" type="ORF">J0383_19180</name>
</gene>
<dbReference type="Gene3D" id="3.30.559.30">
    <property type="entry name" value="Nonribosomal peptide synthetase, condensation domain"/>
    <property type="match status" value="1"/>
</dbReference>
<dbReference type="Gene3D" id="3.30.300.30">
    <property type="match status" value="1"/>
</dbReference>
<dbReference type="Proteomes" id="UP000663440">
    <property type="component" value="Chromosome"/>
</dbReference>
<keyword evidence="3" id="KW-1185">Reference proteome</keyword>
<dbReference type="SUPFAM" id="SSF47336">
    <property type="entry name" value="ACP-like"/>
    <property type="match status" value="1"/>
</dbReference>